<dbReference type="AlphaFoldDB" id="L8HFQ1"/>
<dbReference type="VEuPathDB" id="AmoebaDB:ACA1_165800"/>
<organism evidence="1 2">
    <name type="scientific">Acanthamoeba castellanii (strain ATCC 30010 / Neff)</name>
    <dbReference type="NCBI Taxonomy" id="1257118"/>
    <lineage>
        <taxon>Eukaryota</taxon>
        <taxon>Amoebozoa</taxon>
        <taxon>Discosea</taxon>
        <taxon>Longamoebia</taxon>
        <taxon>Centramoebida</taxon>
        <taxon>Acanthamoebidae</taxon>
        <taxon>Acanthamoeba</taxon>
    </lineage>
</organism>
<dbReference type="KEGG" id="acan:ACA1_165800"/>
<reference evidence="1 2" key="1">
    <citation type="journal article" date="2013" name="Genome Biol.">
        <title>Genome of Acanthamoeba castellanii highlights extensive lateral gene transfer and early evolution of tyrosine kinase signaling.</title>
        <authorList>
            <person name="Clarke M."/>
            <person name="Lohan A.J."/>
            <person name="Liu B."/>
            <person name="Lagkouvardos I."/>
            <person name="Roy S."/>
            <person name="Zafar N."/>
            <person name="Bertelli C."/>
            <person name="Schilde C."/>
            <person name="Kianianmomeni A."/>
            <person name="Burglin T.R."/>
            <person name="Frech C."/>
            <person name="Turcotte B."/>
            <person name="Kopec K.O."/>
            <person name="Synnott J.M."/>
            <person name="Choo C."/>
            <person name="Paponov I."/>
            <person name="Finkler A."/>
            <person name="Soon Heng Tan C."/>
            <person name="Hutchins A.P."/>
            <person name="Weinmeier T."/>
            <person name="Rattei T."/>
            <person name="Chu J.S."/>
            <person name="Gimenez G."/>
            <person name="Irimia M."/>
            <person name="Rigden D.J."/>
            <person name="Fitzpatrick D.A."/>
            <person name="Lorenzo-Morales J."/>
            <person name="Bateman A."/>
            <person name="Chiu C.H."/>
            <person name="Tang P."/>
            <person name="Hegemann P."/>
            <person name="Fromm H."/>
            <person name="Raoult D."/>
            <person name="Greub G."/>
            <person name="Miranda-Saavedra D."/>
            <person name="Chen N."/>
            <person name="Nash P."/>
            <person name="Ginger M.L."/>
            <person name="Horn M."/>
            <person name="Schaap P."/>
            <person name="Caler L."/>
            <person name="Loftus B."/>
        </authorList>
    </citation>
    <scope>NUCLEOTIDE SEQUENCE [LARGE SCALE GENOMIC DNA]</scope>
    <source>
        <strain evidence="1 2">Neff</strain>
    </source>
</reference>
<keyword evidence="2" id="KW-1185">Reference proteome</keyword>
<dbReference type="EMBL" id="KB007830">
    <property type="protein sequence ID" value="ELR24359.1"/>
    <property type="molecule type" value="Genomic_DNA"/>
</dbReference>
<gene>
    <name evidence="1" type="ORF">ACA1_165800</name>
</gene>
<evidence type="ECO:0000313" key="1">
    <source>
        <dbReference type="EMBL" id="ELR24359.1"/>
    </source>
</evidence>
<accession>L8HFQ1</accession>
<dbReference type="GeneID" id="14925382"/>
<protein>
    <submittedName>
        <fullName evidence="1">Uncharacterized protein</fullName>
    </submittedName>
</protein>
<dbReference type="RefSeq" id="XP_004354056.1">
    <property type="nucleotide sequence ID" value="XM_004354004.1"/>
</dbReference>
<proteinExistence type="predicted"/>
<name>L8HFQ1_ACACF</name>
<sequence>MDHLRKDEAHWDDVAGVWQRVSLEVPTGTTTDVASAVWWIQSGRSATPGPRLFADIRIPHRPPAQAAGGRGSSVSIPDILRQRASAGVLECVPLDPAAPLPPTTATPPTPVARCTWHCHLDYHPPSDDPDTGLAGFVDQLTMIETGVYSDYREIWIRRDEGHEQVTMELIEERPPSTPAHPEPAARPRRGVWVVSGRYFAQVVDRYVREEGSIGHRISTTPSPSLGDLLGHTWNLPEHQQRSAALLFVSCFGVIENDGDGEVWWVHKSTDPALEGTVLFATGGAATRRLEPIIIIASEPSHSRRSAATRLRETLPDGTTRLWAIHANTFQRDLFPASAAAAPHGAAHAARL</sequence>
<dbReference type="Proteomes" id="UP000011083">
    <property type="component" value="Unassembled WGS sequence"/>
</dbReference>
<evidence type="ECO:0000313" key="2">
    <source>
        <dbReference type="Proteomes" id="UP000011083"/>
    </source>
</evidence>